<dbReference type="EMBL" id="VFPP01000001">
    <property type="protein sequence ID" value="TQM80934.1"/>
    <property type="molecule type" value="Genomic_DNA"/>
</dbReference>
<reference evidence="2 3" key="1">
    <citation type="submission" date="2019-06" db="EMBL/GenBank/DDBJ databases">
        <title>Sequencing the genomes of 1000 actinobacteria strains.</title>
        <authorList>
            <person name="Klenk H.-P."/>
        </authorList>
    </citation>
    <scope>NUCLEOTIDE SEQUENCE [LARGE SCALE GENOMIC DNA]</scope>
    <source>
        <strain evidence="2 3">DSM 45456</strain>
    </source>
</reference>
<keyword evidence="1" id="KW-0812">Transmembrane</keyword>
<evidence type="ECO:0000313" key="3">
    <source>
        <dbReference type="Proteomes" id="UP000316628"/>
    </source>
</evidence>
<feature type="transmembrane region" description="Helical" evidence="1">
    <location>
        <begin position="87"/>
        <end position="104"/>
    </location>
</feature>
<feature type="transmembrane region" description="Helical" evidence="1">
    <location>
        <begin position="166"/>
        <end position="184"/>
    </location>
</feature>
<feature type="transmembrane region" description="Helical" evidence="1">
    <location>
        <begin position="124"/>
        <end position="146"/>
    </location>
</feature>
<evidence type="ECO:0008006" key="4">
    <source>
        <dbReference type="Google" id="ProtNLM"/>
    </source>
</evidence>
<accession>A0A543JDU0</accession>
<dbReference type="Proteomes" id="UP000316628">
    <property type="component" value="Unassembled WGS sequence"/>
</dbReference>
<proteinExistence type="predicted"/>
<keyword evidence="3" id="KW-1185">Reference proteome</keyword>
<dbReference type="AlphaFoldDB" id="A0A543JDU0"/>
<dbReference type="RefSeq" id="WP_141978969.1">
    <property type="nucleotide sequence ID" value="NZ_VFPP01000001.1"/>
</dbReference>
<protein>
    <recommendedName>
        <fullName evidence="4">DUF2975 family protein</fullName>
    </recommendedName>
</protein>
<evidence type="ECO:0000313" key="2">
    <source>
        <dbReference type="EMBL" id="TQM80934.1"/>
    </source>
</evidence>
<comment type="caution">
    <text evidence="2">The sequence shown here is derived from an EMBL/GenBank/DDBJ whole genome shotgun (WGS) entry which is preliminary data.</text>
</comment>
<feature type="transmembrane region" description="Helical" evidence="1">
    <location>
        <begin position="12"/>
        <end position="29"/>
    </location>
</feature>
<sequence>MARNPLQPFTSLVRFLWSVAAVGVLLGTWQKFGDVCFSSAVIAGSFSAEYQGGGTLRAGASTHPAELRYCLAEPSSGDRVLSAFDRAPSWFAYAALFFLLMRLLERAFEEGIHTAATSDRLRRLGWFTLLALPLVTLVEALVRTLLLRRAVTFDVPLGEFLFDWSVPWWAVVTGVGLLSLAKIMRTSADMRADLEGTV</sequence>
<organism evidence="2 3">
    <name type="scientific">Saccharothrix saharensis</name>
    <dbReference type="NCBI Taxonomy" id="571190"/>
    <lineage>
        <taxon>Bacteria</taxon>
        <taxon>Bacillati</taxon>
        <taxon>Actinomycetota</taxon>
        <taxon>Actinomycetes</taxon>
        <taxon>Pseudonocardiales</taxon>
        <taxon>Pseudonocardiaceae</taxon>
        <taxon>Saccharothrix</taxon>
    </lineage>
</organism>
<name>A0A543JDU0_9PSEU</name>
<evidence type="ECO:0000256" key="1">
    <source>
        <dbReference type="SAM" id="Phobius"/>
    </source>
</evidence>
<dbReference type="OrthoDB" id="3524886at2"/>
<keyword evidence="1" id="KW-0472">Membrane</keyword>
<keyword evidence="1" id="KW-1133">Transmembrane helix</keyword>
<gene>
    <name evidence="2" type="ORF">FHX81_3289</name>
</gene>